<feature type="region of interest" description="Disordered" evidence="1">
    <location>
        <begin position="159"/>
        <end position="190"/>
    </location>
</feature>
<dbReference type="OMA" id="EHEERIM"/>
<reference evidence="2" key="1">
    <citation type="submission" date="2021-08" db="EMBL/GenBank/DDBJ databases">
        <title>WGS assembly of Ceratopteris richardii.</title>
        <authorList>
            <person name="Marchant D.B."/>
            <person name="Chen G."/>
            <person name="Jenkins J."/>
            <person name="Shu S."/>
            <person name="Leebens-Mack J."/>
            <person name="Grimwood J."/>
            <person name="Schmutz J."/>
            <person name="Soltis P."/>
            <person name="Soltis D."/>
            <person name="Chen Z.-H."/>
        </authorList>
    </citation>
    <scope>NUCLEOTIDE SEQUENCE</scope>
    <source>
        <strain evidence="2">Whitten #5841</strain>
        <tissue evidence="2">Leaf</tissue>
    </source>
</reference>
<feature type="compositionally biased region" description="Polar residues" evidence="1">
    <location>
        <begin position="676"/>
        <end position="713"/>
    </location>
</feature>
<feature type="region of interest" description="Disordered" evidence="1">
    <location>
        <begin position="736"/>
        <end position="756"/>
    </location>
</feature>
<gene>
    <name evidence="2" type="ORF">KP509_03G041400</name>
</gene>
<dbReference type="Pfam" id="PF01803">
    <property type="entry name" value="LIM_bind"/>
    <property type="match status" value="1"/>
</dbReference>
<dbReference type="EMBL" id="CM035408">
    <property type="protein sequence ID" value="KAH7441516.1"/>
    <property type="molecule type" value="Genomic_DNA"/>
</dbReference>
<accession>A0A8T2V657</accession>
<dbReference type="Proteomes" id="UP000825935">
    <property type="component" value="Chromosome 3"/>
</dbReference>
<dbReference type="AlphaFoldDB" id="A0A8T2V657"/>
<evidence type="ECO:0000256" key="1">
    <source>
        <dbReference type="SAM" id="MobiDB-lite"/>
    </source>
</evidence>
<dbReference type="OrthoDB" id="774557at2759"/>
<evidence type="ECO:0000313" key="2">
    <source>
        <dbReference type="EMBL" id="KAH7441516.1"/>
    </source>
</evidence>
<dbReference type="PANTHER" id="PTHR10378">
    <property type="entry name" value="LIM DOMAIN-BINDING PROTEIN"/>
    <property type="match status" value="1"/>
</dbReference>
<organism evidence="2 3">
    <name type="scientific">Ceratopteris richardii</name>
    <name type="common">Triangle waterfern</name>
    <dbReference type="NCBI Taxonomy" id="49495"/>
    <lineage>
        <taxon>Eukaryota</taxon>
        <taxon>Viridiplantae</taxon>
        <taxon>Streptophyta</taxon>
        <taxon>Embryophyta</taxon>
        <taxon>Tracheophyta</taxon>
        <taxon>Polypodiopsida</taxon>
        <taxon>Polypodiidae</taxon>
        <taxon>Polypodiales</taxon>
        <taxon>Pteridineae</taxon>
        <taxon>Pteridaceae</taxon>
        <taxon>Parkerioideae</taxon>
        <taxon>Ceratopteris</taxon>
    </lineage>
</organism>
<comment type="caution">
    <text evidence="2">The sequence shown here is derived from an EMBL/GenBank/DDBJ whole genome shotgun (WGS) entry which is preliminary data.</text>
</comment>
<keyword evidence="3" id="KW-1185">Reference proteome</keyword>
<evidence type="ECO:0000313" key="3">
    <source>
        <dbReference type="Proteomes" id="UP000825935"/>
    </source>
</evidence>
<feature type="region of interest" description="Disordered" evidence="1">
    <location>
        <begin position="664"/>
        <end position="722"/>
    </location>
</feature>
<dbReference type="InterPro" id="IPR029005">
    <property type="entry name" value="LIM-bd/SEUSS"/>
</dbReference>
<feature type="compositionally biased region" description="Polar residues" evidence="1">
    <location>
        <begin position="736"/>
        <end position="747"/>
    </location>
</feature>
<proteinExistence type="predicted"/>
<dbReference type="EMBL" id="CM035408">
    <property type="protein sequence ID" value="KAH7441517.1"/>
    <property type="molecule type" value="Genomic_DNA"/>
</dbReference>
<feature type="compositionally biased region" description="Low complexity" evidence="1">
    <location>
        <begin position="162"/>
        <end position="190"/>
    </location>
</feature>
<evidence type="ECO:0008006" key="4">
    <source>
        <dbReference type="Google" id="ProtNLM"/>
    </source>
</evidence>
<protein>
    <recommendedName>
        <fullName evidence="4">Transcriptional regulator SLK2</fullName>
    </recommendedName>
</protein>
<name>A0A8T2V657_CERRI</name>
<sequence>MDSSHRAGSSAVTPLSVAGSVQGQNISTASLLQASNGTSSTLAFPSLTSPRASFNADLSMLSNLNNAATGSIAGLNPGVTSNSSGLPLSGNTGLGGGPPQRNFSVNAESFGFSGLPTSPSPLSFPSATGVLVANSLTRHDSSNRLDHQELQQLNAASLPPYSQDTQPLSQQQQLEQHQQQFKQHQKQGQQIGIPQLRNQQSLGQQHMQGLAPVKLEQQLIQQQGQTGPVKIEPHVDSPLRQQLVQGLPPVKLEQVDASLRQQLQQHQQTQTLSSQGLAPIKLEQVDASLRQQLQHQQAQALQSVGPMKLDLRQHEQPLHTQISIPKIEAKPDADIPNSLMQQSILASQLQRQEVMQLRRQQTQQMQMSLLQQQRYMQQRSQFQQLQQLRQQLAGPSKQLMFEPGICARRLMQYMFNQRTRPEDNDIQFWRAFVNEFFARGAKKRWCVSQYGNNGRQTTGVFPQDVWHCEICGSRPGRGFETTVEVLPRLCKIKYDSGILDELLFVDIPKESRLSSGFMVLEYAKAIQESIFDQLRVVREGKLRIIFTSELKIHLWEFCAHRHEELLPRRLLVPQVTQLAAITQKYQNSVAQNQNGATGLSTQELQANCQLFVTAAKQLTRTLEAPTVNDLGYTKRYVRCLQISEVVNSMKDLIDFSREKRMGPKASLLNFPRRPGSNDTLRQQEQGSQVLQTDQAMASITSTGNNHMTGTVSTVGHPGSLPSLLHQNSATSFQNSLQVNSAGPSLNPSSNELATSSLSSSQRSYLSSLHNCHPSLPSIASQGLPVSTFSHVAQQNSLSSAVTLLQQSSGQFPQGNPQDSTNMAHQIQDLMMASQIRAGALHHQQQALGGITNTKLVTGLNGAGLLSRAGNLSTNVNGLGSSSNASEPLGGVDGPALGSAVSDSDSGNLGAVTSGFSDGIMNSSYLSGNGNNMMSLGSNLSVNNTDSIMANGVMNSSSMVVEDQTLQDPSQNFLNDYGGNDILSTLGNSSFSNLPFSWKSP</sequence>